<dbReference type="AlphaFoldDB" id="A0ABD1ALX1"/>
<protein>
    <recommendedName>
        <fullName evidence="3">Retrotransposon Copia-like N-terminal domain-containing protein</fullName>
    </recommendedName>
</protein>
<evidence type="ECO:0000313" key="1">
    <source>
        <dbReference type="EMBL" id="KAL1207755.1"/>
    </source>
</evidence>
<organism evidence="1 2">
    <name type="scientific">Cardamine amara subsp. amara</name>
    <dbReference type="NCBI Taxonomy" id="228776"/>
    <lineage>
        <taxon>Eukaryota</taxon>
        <taxon>Viridiplantae</taxon>
        <taxon>Streptophyta</taxon>
        <taxon>Embryophyta</taxon>
        <taxon>Tracheophyta</taxon>
        <taxon>Spermatophyta</taxon>
        <taxon>Magnoliopsida</taxon>
        <taxon>eudicotyledons</taxon>
        <taxon>Gunneridae</taxon>
        <taxon>Pentapetalae</taxon>
        <taxon>rosids</taxon>
        <taxon>malvids</taxon>
        <taxon>Brassicales</taxon>
        <taxon>Brassicaceae</taxon>
        <taxon>Cardamineae</taxon>
        <taxon>Cardamine</taxon>
    </lineage>
</organism>
<comment type="caution">
    <text evidence="1">The sequence shown here is derived from an EMBL/GenBank/DDBJ whole genome shotgun (WGS) entry which is preliminary data.</text>
</comment>
<sequence length="96" mass="10797">MTGLDDSGSSVKPRGDGDVKLLERADVKPRVEVQQRTISPYDLSSSDNPGSVISQPLLRGPNYNEWAGMFVWRLKLGRSLILLMVLFQNHMKIQEI</sequence>
<dbReference type="Proteomes" id="UP001558713">
    <property type="component" value="Unassembled WGS sequence"/>
</dbReference>
<gene>
    <name evidence="1" type="ORF">V5N11_000487</name>
</gene>
<dbReference type="EMBL" id="JBANAX010000466">
    <property type="protein sequence ID" value="KAL1207755.1"/>
    <property type="molecule type" value="Genomic_DNA"/>
</dbReference>
<keyword evidence="2" id="KW-1185">Reference proteome</keyword>
<proteinExistence type="predicted"/>
<reference evidence="1 2" key="1">
    <citation type="submission" date="2024-04" db="EMBL/GenBank/DDBJ databases">
        <title>Genome assembly C_amara_ONT_v2.</title>
        <authorList>
            <person name="Yant L."/>
            <person name="Moore C."/>
            <person name="Slenker M."/>
        </authorList>
    </citation>
    <scope>NUCLEOTIDE SEQUENCE [LARGE SCALE GENOMIC DNA]</scope>
    <source>
        <tissue evidence="1">Leaf</tissue>
    </source>
</reference>
<name>A0ABD1ALX1_CARAN</name>
<accession>A0ABD1ALX1</accession>
<evidence type="ECO:0000313" key="2">
    <source>
        <dbReference type="Proteomes" id="UP001558713"/>
    </source>
</evidence>
<evidence type="ECO:0008006" key="3">
    <source>
        <dbReference type="Google" id="ProtNLM"/>
    </source>
</evidence>